<feature type="region of interest" description="Disordered" evidence="1">
    <location>
        <begin position="300"/>
        <end position="320"/>
    </location>
</feature>
<evidence type="ECO:0000256" key="1">
    <source>
        <dbReference type="SAM" id="MobiDB-lite"/>
    </source>
</evidence>
<dbReference type="PROSITE" id="PS51299">
    <property type="entry name" value="HTH_APSES"/>
    <property type="match status" value="1"/>
</dbReference>
<dbReference type="GO" id="GO:0030907">
    <property type="term" value="C:MBF transcription complex"/>
    <property type="evidence" value="ECO:0007669"/>
    <property type="project" value="TreeGrafter"/>
</dbReference>
<dbReference type="GO" id="GO:0003677">
    <property type="term" value="F:DNA binding"/>
    <property type="evidence" value="ECO:0007669"/>
    <property type="project" value="InterPro"/>
</dbReference>
<dbReference type="PANTHER" id="PTHR43828:SF5">
    <property type="entry name" value="TRANSCRIPTIONAL REPRESSOR XBP1"/>
    <property type="match status" value="1"/>
</dbReference>
<dbReference type="PANTHER" id="PTHR43828">
    <property type="entry name" value="ASPARAGINASE"/>
    <property type="match status" value="1"/>
</dbReference>
<keyword evidence="4" id="KW-1185">Reference proteome</keyword>
<feature type="region of interest" description="Disordered" evidence="1">
    <location>
        <begin position="30"/>
        <end position="51"/>
    </location>
</feature>
<protein>
    <submittedName>
        <fullName evidence="3">Piso0_001852 protein</fullName>
    </submittedName>
</protein>
<dbReference type="eggNOG" id="ENOG502S1IW">
    <property type="taxonomic scope" value="Eukaryota"/>
</dbReference>
<dbReference type="AlphaFoldDB" id="G8YLX0"/>
<feature type="domain" description="HTH APSES-type" evidence="2">
    <location>
        <begin position="163"/>
        <end position="284"/>
    </location>
</feature>
<organism evidence="3 4">
    <name type="scientific">Pichia sorbitophila (strain ATCC MYA-4447 / BCRC 22081 / CBS 7064 / NBRC 10061 / NRRL Y-12695)</name>
    <name type="common">Hybrid yeast</name>
    <dbReference type="NCBI Taxonomy" id="559304"/>
    <lineage>
        <taxon>Eukaryota</taxon>
        <taxon>Fungi</taxon>
        <taxon>Dikarya</taxon>
        <taxon>Ascomycota</taxon>
        <taxon>Saccharomycotina</taxon>
        <taxon>Pichiomycetes</taxon>
        <taxon>Debaryomycetaceae</taxon>
        <taxon>Millerozyma</taxon>
    </lineage>
</organism>
<accession>G8YLX0</accession>
<dbReference type="InParanoid" id="G8YLX0"/>
<dbReference type="EMBL" id="FO082054">
    <property type="protein sequence ID" value="CCE89054.1"/>
    <property type="molecule type" value="Genomic_DNA"/>
</dbReference>
<dbReference type="InterPro" id="IPR036887">
    <property type="entry name" value="HTH_APSES_sf"/>
</dbReference>
<feature type="region of interest" description="Disordered" evidence="1">
    <location>
        <begin position="416"/>
        <end position="436"/>
    </location>
</feature>
<dbReference type="GO" id="GO:0000981">
    <property type="term" value="F:DNA-binding transcription factor activity, RNA polymerase II-specific"/>
    <property type="evidence" value="ECO:0007669"/>
    <property type="project" value="UniProtKB-ARBA"/>
</dbReference>
<dbReference type="InterPro" id="IPR051642">
    <property type="entry name" value="SWI6-like"/>
</dbReference>
<evidence type="ECO:0000259" key="2">
    <source>
        <dbReference type="PROSITE" id="PS51299"/>
    </source>
</evidence>
<reference evidence="3 4" key="1">
    <citation type="journal article" date="2012" name="G3 (Bethesda)">
        <title>Pichia sorbitophila, an interspecies yeast hybrid reveals early steps of genome resolution following polyploidization.</title>
        <authorList>
            <person name="Leh Louis V."/>
            <person name="Despons L."/>
            <person name="Friedrich A."/>
            <person name="Martin T."/>
            <person name="Durrens P."/>
            <person name="Casaregola S."/>
            <person name="Neuveglise C."/>
            <person name="Fairhead C."/>
            <person name="Marck C."/>
            <person name="Cruz J.A."/>
            <person name="Straub M.L."/>
            <person name="Kugler V."/>
            <person name="Sacerdot C."/>
            <person name="Uzunov Z."/>
            <person name="Thierry A."/>
            <person name="Weiss S."/>
            <person name="Bleykasten C."/>
            <person name="De Montigny J."/>
            <person name="Jacques N."/>
            <person name="Jung P."/>
            <person name="Lemaire M."/>
            <person name="Mallet S."/>
            <person name="Morel G."/>
            <person name="Richard G.F."/>
            <person name="Sarkar A."/>
            <person name="Savel G."/>
            <person name="Schacherer J."/>
            <person name="Seret M.L."/>
            <person name="Talla E."/>
            <person name="Samson G."/>
            <person name="Jubin C."/>
            <person name="Poulain J."/>
            <person name="Vacherie B."/>
            <person name="Barbe V."/>
            <person name="Pelletier E."/>
            <person name="Sherman D.J."/>
            <person name="Westhof E."/>
            <person name="Weissenbach J."/>
            <person name="Baret P.V."/>
            <person name="Wincker P."/>
            <person name="Gaillardin C."/>
            <person name="Dujon B."/>
            <person name="Souciet J.L."/>
        </authorList>
    </citation>
    <scope>NUCLEOTIDE SEQUENCE [LARGE SCALE GENOMIC DNA]</scope>
    <source>
        <strain evidence="4">ATCC MYA-4447 / BCRC 22081 / CBS 7064 / NBRC 10061 / NRRL Y-12695</strain>
    </source>
</reference>
<feature type="compositionally biased region" description="Basic and acidic residues" evidence="1">
    <location>
        <begin position="34"/>
        <end position="51"/>
    </location>
</feature>
<dbReference type="OrthoDB" id="5562739at2759"/>
<dbReference type="OMA" id="WDYETGW"/>
<dbReference type="HOGENOM" id="CLU_513984_0_0_1"/>
<dbReference type="Proteomes" id="UP000005222">
    <property type="component" value="Chromosome F"/>
</dbReference>
<sequence>MFNSQRPMWYQNSVGSAHVYRVERALGGDMSTNAEKRQSEGGRAEKRAKRLDKVSPRMDFVSNGPIMAINNSVYGAQYNPIMYQPEFRHQKGAVGGKRGRNGGSLARSSGERLGGSRAGPRGDQSPSHHVVNIGVQELDDSVPEDMRRAVEPLYQQIERKKYSTSAIDPSRNYLTVYEYPVNNQWIIWDYETGLVHLTGIWKASFIDEQSGSKSVKADIMKLLESTPKQYHSNIKRIRGGFLKIQGTWMPYDLCKVLARRFCYHIRYELIPLFGVSFPSDCLRPDEKGFGELKLVDSPDAAGMKEEPGMIRPQHSSMPYLMDPPELKETRPNPDLKAEKPHPLLTNVQGLNESAHWPPSNAWRNRTNSLISPESYTVNTHSPFSPFPYSGVYLSPYPVQSHGPNNSALPPVYSLNFTDQTPSMPPSTPQNQETRRRSMMDIRPHKTEEELSDVFSASKCLQSLSNSQFSPISYNLTPNRNYVTFNKTNFSPSIYSQNGISSILLAAGVSDHDGPVKTPKSNTMKIDNLLS</sequence>
<dbReference type="SUPFAM" id="SSF54616">
    <property type="entry name" value="DNA-binding domain of Mlu1-box binding protein MBP1"/>
    <property type="match status" value="1"/>
</dbReference>
<evidence type="ECO:0000313" key="4">
    <source>
        <dbReference type="Proteomes" id="UP000005222"/>
    </source>
</evidence>
<dbReference type="Gene3D" id="3.10.260.10">
    <property type="entry name" value="Transcription regulator HTH, APSES-type DNA-binding domain"/>
    <property type="match status" value="1"/>
</dbReference>
<dbReference type="InterPro" id="IPR003163">
    <property type="entry name" value="Tscrpt_reg_HTH_APSES-type"/>
</dbReference>
<gene>
    <name evidence="3" type="primary">Piso0_001852</name>
    <name evidence="3" type="ORF">GNLVRS01_PISO0F15471g</name>
</gene>
<feature type="region of interest" description="Disordered" evidence="1">
    <location>
        <begin position="92"/>
        <end position="129"/>
    </location>
</feature>
<dbReference type="STRING" id="559304.G8YLX0"/>
<proteinExistence type="predicted"/>
<evidence type="ECO:0000313" key="3">
    <source>
        <dbReference type="EMBL" id="CCE89054.1"/>
    </source>
</evidence>
<dbReference type="GO" id="GO:0033309">
    <property type="term" value="C:SBF transcription complex"/>
    <property type="evidence" value="ECO:0007669"/>
    <property type="project" value="TreeGrafter"/>
</dbReference>
<name>G8YLX0_PICSO</name>